<keyword evidence="11" id="KW-1185">Reference proteome</keyword>
<evidence type="ECO:0000259" key="9">
    <source>
        <dbReference type="Pfam" id="PF13231"/>
    </source>
</evidence>
<feature type="transmembrane region" description="Helical" evidence="8">
    <location>
        <begin position="145"/>
        <end position="163"/>
    </location>
</feature>
<dbReference type="PANTHER" id="PTHR33908:SF11">
    <property type="entry name" value="MEMBRANE PROTEIN"/>
    <property type="match status" value="1"/>
</dbReference>
<keyword evidence="6 8" id="KW-1133">Transmembrane helix</keyword>
<keyword evidence="7 8" id="KW-0472">Membrane</keyword>
<evidence type="ECO:0000256" key="7">
    <source>
        <dbReference type="ARBA" id="ARBA00023136"/>
    </source>
</evidence>
<dbReference type="InterPro" id="IPR038731">
    <property type="entry name" value="RgtA/B/C-like"/>
</dbReference>
<dbReference type="InterPro" id="IPR050297">
    <property type="entry name" value="LipidA_mod_glycosyltrf_83"/>
</dbReference>
<accession>A0ABY0FJ12</accession>
<feature type="transmembrane region" description="Helical" evidence="8">
    <location>
        <begin position="220"/>
        <end position="238"/>
    </location>
</feature>
<keyword evidence="2" id="KW-1003">Cell membrane</keyword>
<feature type="transmembrane region" description="Helical" evidence="8">
    <location>
        <begin position="341"/>
        <end position="360"/>
    </location>
</feature>
<dbReference type="RefSeq" id="WP_129718467.1">
    <property type="nucleotide sequence ID" value="NZ_PRLK01000001.1"/>
</dbReference>
<sequence length="505" mass="59357">MNSILSKLRKIKSNIDREKYFKFSLMLIVIFSFSFSLFLASRQQVWFDESYSIWITKNKTISETINLTSVDAHPPFYYILLNIWGRIFNFNIMSLRALSIIFFAVSILFIGLFVKKIYGKKVATVVSLLMVFSPFLLRYSYEIRMYSLASFIALISTILFCKIMKGGGRKKSFYWLYYGLSVLIGMYTLYTLAFVFFSHFIIAIYSVIKNKDYKIWQKEWFKAYLFAVLCYLPWIPSFKFQLENSASSGIGDYFSFNVAKNMFDFIFFYKPGWEYPLGFTLIMALFIFVIIKRGLFNKKDKKINRNFFVVFWSAILPFIIIAILSQPFILKKPFFVERYMSQYIILFYLVFFVAIARMLLKVKDNKAIISIVTAIILFTGVSNLASAGNFNYQNYRESNAGDNMAKISTICGNHPIIMDDIYLFMELEVYNKQCDMNIFTDNHNNYGGGYAPINKYKKRIYDIDNLDNFYVVMNKDKYPEFTGVYRIENIKGIEFSNLSMYKVTK</sequence>
<dbReference type="Pfam" id="PF13231">
    <property type="entry name" value="PMT_2"/>
    <property type="match status" value="1"/>
</dbReference>
<comment type="subcellular location">
    <subcellularLocation>
        <location evidence="1">Cell membrane</location>
        <topology evidence="1">Multi-pass membrane protein</topology>
    </subcellularLocation>
</comment>
<keyword evidence="4" id="KW-0808">Transferase</keyword>
<evidence type="ECO:0000256" key="6">
    <source>
        <dbReference type="ARBA" id="ARBA00022989"/>
    </source>
</evidence>
<organism evidence="10 11">
    <name type="scientific">Candidatus Nanogingivalis gingivitcus</name>
    <dbReference type="NCBI Taxonomy" id="2171992"/>
    <lineage>
        <taxon>Bacteria</taxon>
        <taxon>Candidatus Saccharimonadota</taxon>
        <taxon>Candidatus Nanosyncoccalia</taxon>
        <taxon>Candidatus Nanogingivales</taxon>
        <taxon>Candidatus Nanogingivalaceae</taxon>
        <taxon>Candidatus Nanogingivalis</taxon>
    </lineage>
</organism>
<feature type="transmembrane region" description="Helical" evidence="8">
    <location>
        <begin position="20"/>
        <end position="40"/>
    </location>
</feature>
<proteinExistence type="predicted"/>
<feature type="transmembrane region" description="Helical" evidence="8">
    <location>
        <begin position="275"/>
        <end position="295"/>
    </location>
</feature>
<feature type="transmembrane region" description="Helical" evidence="8">
    <location>
        <begin position="307"/>
        <end position="329"/>
    </location>
</feature>
<feature type="domain" description="Glycosyltransferase RgtA/B/C/D-like" evidence="9">
    <location>
        <begin position="73"/>
        <end position="235"/>
    </location>
</feature>
<name>A0ABY0FJ12_9BACT</name>
<feature type="transmembrane region" description="Helical" evidence="8">
    <location>
        <begin position="367"/>
        <end position="385"/>
    </location>
</feature>
<comment type="caution">
    <text evidence="10">The sequence shown here is derived from an EMBL/GenBank/DDBJ whole genome shotgun (WGS) entry which is preliminary data.</text>
</comment>
<evidence type="ECO:0000256" key="8">
    <source>
        <dbReference type="SAM" id="Phobius"/>
    </source>
</evidence>
<evidence type="ECO:0000313" key="10">
    <source>
        <dbReference type="EMBL" id="RYC72931.1"/>
    </source>
</evidence>
<evidence type="ECO:0000313" key="11">
    <source>
        <dbReference type="Proteomes" id="UP001190925"/>
    </source>
</evidence>
<reference evidence="10 11" key="1">
    <citation type="journal article" date="2018" name="bioRxiv">
        <title>Evidence of independent acquisition and adaption of ultra-small bacteria to human hosts across the highly diverse yet reduced genomes of the phylum Saccharibacteria.</title>
        <authorList>
            <person name="McLean J.S."/>
            <person name="Bor B."/>
            <person name="To T.T."/>
            <person name="Liu Q."/>
            <person name="Kearns K.A."/>
            <person name="Solden L.M."/>
            <person name="Wrighton K.C."/>
            <person name="He X."/>
            <person name="Shi W."/>
        </authorList>
    </citation>
    <scope>NUCLEOTIDE SEQUENCE [LARGE SCALE GENOMIC DNA]</scope>
    <source>
        <strain evidence="10 11">TM7_CMJM_G6_1_HOT_870</strain>
    </source>
</reference>
<keyword evidence="3" id="KW-0328">Glycosyltransferase</keyword>
<dbReference type="EMBL" id="PRLK01000001">
    <property type="protein sequence ID" value="RYC72931.1"/>
    <property type="molecule type" value="Genomic_DNA"/>
</dbReference>
<dbReference type="PANTHER" id="PTHR33908">
    <property type="entry name" value="MANNOSYLTRANSFERASE YKCB-RELATED"/>
    <property type="match status" value="1"/>
</dbReference>
<protein>
    <recommendedName>
        <fullName evidence="9">Glycosyltransferase RgtA/B/C/D-like domain-containing protein</fullName>
    </recommendedName>
</protein>
<reference evidence="10 11" key="2">
    <citation type="journal article" date="2020" name="Cell Rep.">
        <title>Acquisition and Adaptation of Ultra-small Parasitic Reduced Genome Bacteria to Mammalian Hosts.</title>
        <authorList>
            <person name="McLean J.S."/>
            <person name="Bor B."/>
            <person name="Kerns K.A."/>
            <person name="Liu Q."/>
            <person name="To T.T."/>
            <person name="Solden L."/>
            <person name="Hendrickson E.L."/>
            <person name="Wrighton K."/>
            <person name="Shi W."/>
            <person name="He X."/>
        </authorList>
    </citation>
    <scope>NUCLEOTIDE SEQUENCE [LARGE SCALE GENOMIC DNA]</scope>
    <source>
        <strain evidence="10 11">TM7_CMJM_G6_1_HOT_870</strain>
    </source>
</reference>
<evidence type="ECO:0000256" key="3">
    <source>
        <dbReference type="ARBA" id="ARBA00022676"/>
    </source>
</evidence>
<evidence type="ECO:0000256" key="1">
    <source>
        <dbReference type="ARBA" id="ARBA00004651"/>
    </source>
</evidence>
<feature type="transmembrane region" description="Helical" evidence="8">
    <location>
        <begin position="175"/>
        <end position="208"/>
    </location>
</feature>
<gene>
    <name evidence="10" type="ORF">G6CMJM_00025</name>
</gene>
<evidence type="ECO:0000256" key="2">
    <source>
        <dbReference type="ARBA" id="ARBA00022475"/>
    </source>
</evidence>
<dbReference type="Proteomes" id="UP001190925">
    <property type="component" value="Unassembled WGS sequence"/>
</dbReference>
<feature type="transmembrane region" description="Helical" evidence="8">
    <location>
        <begin position="93"/>
        <end position="114"/>
    </location>
</feature>
<evidence type="ECO:0000256" key="5">
    <source>
        <dbReference type="ARBA" id="ARBA00022692"/>
    </source>
</evidence>
<keyword evidence="5 8" id="KW-0812">Transmembrane</keyword>
<evidence type="ECO:0000256" key="4">
    <source>
        <dbReference type="ARBA" id="ARBA00022679"/>
    </source>
</evidence>